<comment type="caution">
    <text evidence="1">The sequence shown here is derived from an EMBL/GenBank/DDBJ whole genome shotgun (WGS) entry which is preliminary data.</text>
</comment>
<name>A0ABR2GLV0_9EUKA</name>
<keyword evidence="3" id="KW-1185">Reference proteome</keyword>
<dbReference type="Proteomes" id="UP001470230">
    <property type="component" value="Unassembled WGS sequence"/>
</dbReference>
<dbReference type="EMBL" id="JAPFFF010000044">
    <property type="protein sequence ID" value="KAK8840691.1"/>
    <property type="molecule type" value="Genomic_DNA"/>
</dbReference>
<evidence type="ECO:0000313" key="3">
    <source>
        <dbReference type="Proteomes" id="UP001470230"/>
    </source>
</evidence>
<evidence type="ECO:0000313" key="1">
    <source>
        <dbReference type="EMBL" id="KAK8834907.1"/>
    </source>
</evidence>
<accession>A0ABR2GLV0</accession>
<proteinExistence type="predicted"/>
<protein>
    <submittedName>
        <fullName evidence="1">Uncharacterized protein</fullName>
    </submittedName>
</protein>
<dbReference type="EMBL" id="JAPFFF010000272">
    <property type="protein sequence ID" value="KAK8834907.1"/>
    <property type="molecule type" value="Genomic_DNA"/>
</dbReference>
<sequence length="164" mass="18947">MSRLISYNINPDINVQTGADKTYFPVRGWKLTGDEITAQTLNCLKTRGFYFNPANNHFAFMYPQEFVSPSNVEKDKYIIFQYCRCTVDGSISGEVEVHANFVPRDNYCDSLVYYANLQVPDDNRKYKVNSNRKQGFEVWFTDGKGDGTKTVIPDDFVLFLKLIY</sequence>
<gene>
    <name evidence="1" type="ORF">M9Y10_020973</name>
    <name evidence="2" type="ORF">M9Y10_030467</name>
</gene>
<reference evidence="1 3" key="1">
    <citation type="submission" date="2024-04" db="EMBL/GenBank/DDBJ databases">
        <title>Tritrichomonas musculus Genome.</title>
        <authorList>
            <person name="Alves-Ferreira E."/>
            <person name="Grigg M."/>
            <person name="Lorenzi H."/>
            <person name="Galac M."/>
        </authorList>
    </citation>
    <scope>NUCLEOTIDE SEQUENCE [LARGE SCALE GENOMIC DNA]</scope>
    <source>
        <strain evidence="1 3">EAF2021</strain>
    </source>
</reference>
<evidence type="ECO:0000313" key="2">
    <source>
        <dbReference type="EMBL" id="KAK8840691.1"/>
    </source>
</evidence>
<organism evidence="1 3">
    <name type="scientific">Tritrichomonas musculus</name>
    <dbReference type="NCBI Taxonomy" id="1915356"/>
    <lineage>
        <taxon>Eukaryota</taxon>
        <taxon>Metamonada</taxon>
        <taxon>Parabasalia</taxon>
        <taxon>Tritrichomonadida</taxon>
        <taxon>Tritrichomonadidae</taxon>
        <taxon>Tritrichomonas</taxon>
    </lineage>
</organism>